<evidence type="ECO:0000313" key="1">
    <source>
        <dbReference type="EMBL" id="PRD56753.1"/>
    </source>
</evidence>
<dbReference type="Proteomes" id="UP000238642">
    <property type="component" value="Unassembled WGS sequence"/>
</dbReference>
<sequence length="317" mass="36502">MAKRVINAKPHLEPLLNEGDSYKIGFGSKSLTTEGIHYRDLNELIKGNISDLLLMGKKGPLKENTAGKYVRKQPENKEQILKHIKYTRKDGARIEYDRIFEIWEKKLLHKFGLKLYRGISPQGEIILYFEQMDYLPDDTMLLLRTKAAMNIAIYLGSYFQIYNEQLEPILPITGTFKRKILSRGMGTVKDKLEDIKKEYFGGGESVDTSGNSYRFSILKEYAITDIYNGEGGFNEYLHFEFANDNIVILENLRSGNATYIFDLSKYDKSKTLDKTTAQNHVSFLRRIIHHNIDNWKAALSTFLKENDNVDDEDSVGV</sequence>
<evidence type="ECO:0000313" key="2">
    <source>
        <dbReference type="Proteomes" id="UP000238642"/>
    </source>
</evidence>
<keyword evidence="2" id="KW-1185">Reference proteome</keyword>
<comment type="caution">
    <text evidence="1">The sequence shown here is derived from an EMBL/GenBank/DDBJ whole genome shotgun (WGS) entry which is preliminary data.</text>
</comment>
<organism evidence="1 2">
    <name type="scientific">Sphingobacterium gobiense</name>
    <dbReference type="NCBI Taxonomy" id="1382456"/>
    <lineage>
        <taxon>Bacteria</taxon>
        <taxon>Pseudomonadati</taxon>
        <taxon>Bacteroidota</taxon>
        <taxon>Sphingobacteriia</taxon>
        <taxon>Sphingobacteriales</taxon>
        <taxon>Sphingobacteriaceae</taxon>
        <taxon>Sphingobacterium</taxon>
    </lineage>
</organism>
<accession>A0A2S9JU16</accession>
<name>A0A2S9JU16_9SPHI</name>
<proteinExistence type="predicted"/>
<dbReference type="EMBL" id="PVBS01000001">
    <property type="protein sequence ID" value="PRD56753.1"/>
    <property type="molecule type" value="Genomic_DNA"/>
</dbReference>
<dbReference type="OrthoDB" id="4775248at2"/>
<protein>
    <submittedName>
        <fullName evidence="1">Uncharacterized protein</fullName>
    </submittedName>
</protein>
<gene>
    <name evidence="1" type="ORF">C5749_05865</name>
</gene>
<dbReference type="AlphaFoldDB" id="A0A2S9JU16"/>
<dbReference type="RefSeq" id="WP_105723876.1">
    <property type="nucleotide sequence ID" value="NZ_PVBS01000001.1"/>
</dbReference>
<reference evidence="1 2" key="1">
    <citation type="submission" date="2018-02" db="EMBL/GenBank/DDBJ databases">
        <title>The draft genome of Sphingobacterium gobiense H7.</title>
        <authorList>
            <person name="Li L."/>
            <person name="Liu L."/>
            <person name="Zhang X."/>
            <person name="Wang T."/>
            <person name="Liang L."/>
        </authorList>
    </citation>
    <scope>NUCLEOTIDE SEQUENCE [LARGE SCALE GENOMIC DNA]</scope>
    <source>
        <strain evidence="1 2">ACCC 05757</strain>
    </source>
</reference>